<dbReference type="AlphaFoldDB" id="A0A5M3XWK3"/>
<reference evidence="1 2" key="1">
    <citation type="submission" date="2019-10" db="EMBL/GenBank/DDBJ databases">
        <title>Whole genome shotgun sequence of Acrocarpospora pleiomorpha NBRC 16267.</title>
        <authorList>
            <person name="Ichikawa N."/>
            <person name="Kimura A."/>
            <person name="Kitahashi Y."/>
            <person name="Komaki H."/>
            <person name="Oguchi A."/>
        </authorList>
    </citation>
    <scope>NUCLEOTIDE SEQUENCE [LARGE SCALE GENOMIC DNA]</scope>
    <source>
        <strain evidence="1 2">NBRC 16267</strain>
    </source>
</reference>
<gene>
    <name evidence="1" type="ORF">Aple_082350</name>
</gene>
<evidence type="ECO:0000313" key="2">
    <source>
        <dbReference type="Proteomes" id="UP000377595"/>
    </source>
</evidence>
<evidence type="ECO:0000313" key="1">
    <source>
        <dbReference type="EMBL" id="GES25336.1"/>
    </source>
</evidence>
<proteinExistence type="predicted"/>
<comment type="caution">
    <text evidence="1">The sequence shown here is derived from an EMBL/GenBank/DDBJ whole genome shotgun (WGS) entry which is preliminary data.</text>
</comment>
<protein>
    <submittedName>
        <fullName evidence="1">Uncharacterized protein</fullName>
    </submittedName>
</protein>
<organism evidence="1 2">
    <name type="scientific">Acrocarpospora pleiomorpha</name>
    <dbReference type="NCBI Taxonomy" id="90975"/>
    <lineage>
        <taxon>Bacteria</taxon>
        <taxon>Bacillati</taxon>
        <taxon>Actinomycetota</taxon>
        <taxon>Actinomycetes</taxon>
        <taxon>Streptosporangiales</taxon>
        <taxon>Streptosporangiaceae</taxon>
        <taxon>Acrocarpospora</taxon>
    </lineage>
</organism>
<sequence>MLKYTGTAWARWGYTGSIPGFPRVGRMMIRKLAAGLAAAGFAAVLLAPSPAVAAECTLGFCGTVKNNLPSYYTVKVARFGVGNETCWTYNAGSFTCQTYWLPSGKSSSDIGVKDADGFMLEQPFRHGILGQVLPAYTWVKIPSIATVWCNLLNGATTPTCYQCPPIRRERAQQPVAALLPQRADLSEARLGQRGHVGVEVE</sequence>
<dbReference type="EMBL" id="BLAF01000066">
    <property type="protein sequence ID" value="GES25336.1"/>
    <property type="molecule type" value="Genomic_DNA"/>
</dbReference>
<dbReference type="Proteomes" id="UP000377595">
    <property type="component" value="Unassembled WGS sequence"/>
</dbReference>
<keyword evidence="2" id="KW-1185">Reference proteome</keyword>
<accession>A0A5M3XWK3</accession>
<name>A0A5M3XWK3_9ACTN</name>